<feature type="region of interest" description="Disordered" evidence="4">
    <location>
        <begin position="158"/>
        <end position="184"/>
    </location>
</feature>
<dbReference type="Gene3D" id="1.25.40.10">
    <property type="entry name" value="Tetratricopeptide repeat domain"/>
    <property type="match status" value="1"/>
</dbReference>
<evidence type="ECO:0000313" key="6">
    <source>
        <dbReference type="EMBL" id="VEU38527.1"/>
    </source>
</evidence>
<evidence type="ECO:0000313" key="7">
    <source>
        <dbReference type="Proteomes" id="UP000291116"/>
    </source>
</evidence>
<dbReference type="SMART" id="SM00271">
    <property type="entry name" value="DnaJ"/>
    <property type="match status" value="1"/>
</dbReference>
<dbReference type="PANTHER" id="PTHR15606:SF4">
    <property type="entry name" value="DNAJ HOMOLOG SUBFAMILY C MEMBER 8"/>
    <property type="match status" value="1"/>
</dbReference>
<dbReference type="InterPro" id="IPR013105">
    <property type="entry name" value="TPR_2"/>
</dbReference>
<feature type="region of interest" description="Disordered" evidence="4">
    <location>
        <begin position="369"/>
        <end position="428"/>
    </location>
</feature>
<dbReference type="EMBL" id="CAACVS010000172">
    <property type="protein sequence ID" value="VEU38527.1"/>
    <property type="molecule type" value="Genomic_DNA"/>
</dbReference>
<feature type="region of interest" description="Disordered" evidence="4">
    <location>
        <begin position="328"/>
        <end position="350"/>
    </location>
</feature>
<dbReference type="Proteomes" id="UP000291116">
    <property type="component" value="Unassembled WGS sequence"/>
</dbReference>
<dbReference type="SUPFAM" id="SSF48452">
    <property type="entry name" value="TPR-like"/>
    <property type="match status" value="1"/>
</dbReference>
<organism evidence="6 7">
    <name type="scientific">Pseudo-nitzschia multistriata</name>
    <dbReference type="NCBI Taxonomy" id="183589"/>
    <lineage>
        <taxon>Eukaryota</taxon>
        <taxon>Sar</taxon>
        <taxon>Stramenopiles</taxon>
        <taxon>Ochrophyta</taxon>
        <taxon>Bacillariophyta</taxon>
        <taxon>Bacillariophyceae</taxon>
        <taxon>Bacillariophycidae</taxon>
        <taxon>Bacillariales</taxon>
        <taxon>Bacillariaceae</taxon>
        <taxon>Pseudo-nitzschia</taxon>
    </lineage>
</organism>
<dbReference type="PROSITE" id="PS50076">
    <property type="entry name" value="DNAJ_2"/>
    <property type="match status" value="1"/>
</dbReference>
<keyword evidence="2 3" id="KW-0802">TPR repeat</keyword>
<evidence type="ECO:0000256" key="4">
    <source>
        <dbReference type="SAM" id="MobiDB-lite"/>
    </source>
</evidence>
<dbReference type="AlphaFoldDB" id="A0A448Z8Y4"/>
<accession>A0A448Z8Y4</accession>
<dbReference type="Pfam" id="PF07719">
    <property type="entry name" value="TPR_2"/>
    <property type="match status" value="1"/>
</dbReference>
<evidence type="ECO:0000259" key="5">
    <source>
        <dbReference type="PROSITE" id="PS50076"/>
    </source>
</evidence>
<dbReference type="Gene3D" id="1.10.287.110">
    <property type="entry name" value="DnaJ domain"/>
    <property type="match status" value="1"/>
</dbReference>
<proteinExistence type="predicted"/>
<evidence type="ECO:0000256" key="3">
    <source>
        <dbReference type="PROSITE-ProRule" id="PRU00339"/>
    </source>
</evidence>
<dbReference type="OrthoDB" id="2423701at2759"/>
<feature type="region of interest" description="Disordered" evidence="4">
    <location>
        <begin position="1"/>
        <end position="44"/>
    </location>
</feature>
<dbReference type="InterPro" id="IPR019734">
    <property type="entry name" value="TPR_rpt"/>
</dbReference>
<dbReference type="CDD" id="cd06257">
    <property type="entry name" value="DnaJ"/>
    <property type="match status" value="1"/>
</dbReference>
<feature type="compositionally biased region" description="Basic and acidic residues" evidence="4">
    <location>
        <begin position="369"/>
        <end position="385"/>
    </location>
</feature>
<dbReference type="GO" id="GO:0005634">
    <property type="term" value="C:nucleus"/>
    <property type="evidence" value="ECO:0007669"/>
    <property type="project" value="TreeGrafter"/>
</dbReference>
<feature type="compositionally biased region" description="Basic and acidic residues" evidence="4">
    <location>
        <begin position="405"/>
        <end position="422"/>
    </location>
</feature>
<feature type="domain" description="J" evidence="5">
    <location>
        <begin position="244"/>
        <end position="316"/>
    </location>
</feature>
<keyword evidence="7" id="KW-1185">Reference proteome</keyword>
<dbReference type="PANTHER" id="PTHR15606">
    <property type="entry name" value="DNAJ HOMOLOG SUBFAMILY C MEMBER 8/LIPOPOLYSACCHARIDE SPECIFIC RESPONSE-7-RELATED"/>
    <property type="match status" value="1"/>
</dbReference>
<sequence>MADSSSCGGQEAATNIVPENDTLPLETPTKEDWEVQRDDHKQSADQAFRARGFKTAIDQYTKAISLDPEFVVLYSNRSAAYLANGESSKALKDARKCLELDASFTKGHSRLAAALMALKRYEQAKASYQHVLEKDPKNAAATRGIELCAKEITKRMTLEEQKRQEEEKREKEEAKKAEAAAAAKEEDDDLLNGFFDEVEEVVAKKKEVTVASNNAIRNDRETLGSTQQQIERLLQPRYEWRNLNPYYVLQLPAATSTDDDISRRYKALSLLLHPDKNRSTLSTEADRDRAQLAYDQVQKAKTILADASKKRYTQSLVEEGMKNGEARWKREQHQNHKGKGSGVSSGNETLESIQEKEVMRIFAQVEAKRKDMEERERKFEQREQQQEDDQLEKERRERKFNKQWKNQDRVDKRVGNWRDFDAKKRKKL</sequence>
<dbReference type="InterPro" id="IPR011990">
    <property type="entry name" value="TPR-like_helical_dom_sf"/>
</dbReference>
<feature type="compositionally biased region" description="Basic and acidic residues" evidence="4">
    <location>
        <begin position="158"/>
        <end position="178"/>
    </location>
</feature>
<dbReference type="Pfam" id="PF13431">
    <property type="entry name" value="TPR_17"/>
    <property type="match status" value="1"/>
</dbReference>
<dbReference type="SUPFAM" id="SSF46565">
    <property type="entry name" value="Chaperone J-domain"/>
    <property type="match status" value="1"/>
</dbReference>
<feature type="repeat" description="TPR" evidence="3">
    <location>
        <begin position="105"/>
        <end position="138"/>
    </location>
</feature>
<dbReference type="InterPro" id="IPR036869">
    <property type="entry name" value="J_dom_sf"/>
</dbReference>
<evidence type="ECO:0000256" key="1">
    <source>
        <dbReference type="ARBA" id="ARBA00022737"/>
    </source>
</evidence>
<name>A0A448Z8Y4_9STRA</name>
<dbReference type="SMART" id="SM00028">
    <property type="entry name" value="TPR"/>
    <property type="match status" value="3"/>
</dbReference>
<protein>
    <recommendedName>
        <fullName evidence="5">J domain-containing protein</fullName>
    </recommendedName>
</protein>
<gene>
    <name evidence="6" type="ORF">PSNMU_V1.4_AUG-EV-PASAV3_0053480</name>
</gene>
<evidence type="ECO:0000256" key="2">
    <source>
        <dbReference type="ARBA" id="ARBA00022803"/>
    </source>
</evidence>
<dbReference type="PROSITE" id="PS50005">
    <property type="entry name" value="TPR"/>
    <property type="match status" value="1"/>
</dbReference>
<dbReference type="InterPro" id="IPR001623">
    <property type="entry name" value="DnaJ_domain"/>
</dbReference>
<dbReference type="InterPro" id="IPR042858">
    <property type="entry name" value="DNAJC8"/>
</dbReference>
<feature type="compositionally biased region" description="Basic and acidic residues" evidence="4">
    <location>
        <begin position="28"/>
        <end position="43"/>
    </location>
</feature>
<keyword evidence="1" id="KW-0677">Repeat</keyword>
<reference evidence="6 7" key="1">
    <citation type="submission" date="2019-01" db="EMBL/GenBank/DDBJ databases">
        <authorList>
            <person name="Ferrante I. M."/>
        </authorList>
    </citation>
    <scope>NUCLEOTIDE SEQUENCE [LARGE SCALE GENOMIC DNA]</scope>
    <source>
        <strain evidence="6 7">B856</strain>
    </source>
</reference>
<dbReference type="Pfam" id="PF00226">
    <property type="entry name" value="DnaJ"/>
    <property type="match status" value="1"/>
</dbReference>